<proteinExistence type="predicted"/>
<gene>
    <name evidence="1" type="ORF">DXX93_16715</name>
</gene>
<dbReference type="Proteomes" id="UP000256478">
    <property type="component" value="Unassembled WGS sequence"/>
</dbReference>
<dbReference type="AlphaFoldDB" id="A0A3E0TUB1"/>
<sequence length="48" mass="5613">MKSLLTPQLLTSNDTASLLSLIDKIYNDKIQNPVPAFIKRHCYVKFWF</sequence>
<evidence type="ECO:0000313" key="2">
    <source>
        <dbReference type="Proteomes" id="UP000256478"/>
    </source>
</evidence>
<accession>A0A3E0TUB1</accession>
<evidence type="ECO:0000313" key="1">
    <source>
        <dbReference type="EMBL" id="REL28040.1"/>
    </source>
</evidence>
<dbReference type="EMBL" id="QUOU01000001">
    <property type="protein sequence ID" value="REL28040.1"/>
    <property type="molecule type" value="Genomic_DNA"/>
</dbReference>
<protein>
    <submittedName>
        <fullName evidence="1">Uncharacterized protein</fullName>
    </submittedName>
</protein>
<organism evidence="1 2">
    <name type="scientific">Thalassotalea euphylliae</name>
    <dbReference type="NCBI Taxonomy" id="1655234"/>
    <lineage>
        <taxon>Bacteria</taxon>
        <taxon>Pseudomonadati</taxon>
        <taxon>Pseudomonadota</taxon>
        <taxon>Gammaproteobacteria</taxon>
        <taxon>Alteromonadales</taxon>
        <taxon>Colwelliaceae</taxon>
        <taxon>Thalassotalea</taxon>
    </lineage>
</organism>
<name>A0A3E0TUB1_9GAMM</name>
<comment type="caution">
    <text evidence="1">The sequence shown here is derived from an EMBL/GenBank/DDBJ whole genome shotgun (WGS) entry which is preliminary data.</text>
</comment>
<reference evidence="1 2" key="1">
    <citation type="submission" date="2018-08" db="EMBL/GenBank/DDBJ databases">
        <title>Thalassotalea euphylliae genome.</title>
        <authorList>
            <person name="Summers S."/>
            <person name="Rice S.A."/>
            <person name="Freckelton M.L."/>
            <person name="Nedved B.T."/>
            <person name="Hadfield M.G."/>
        </authorList>
    </citation>
    <scope>NUCLEOTIDE SEQUENCE [LARGE SCALE GENOMIC DNA]</scope>
    <source>
        <strain evidence="1 2">H1</strain>
    </source>
</reference>